<evidence type="ECO:0000259" key="1">
    <source>
        <dbReference type="PROSITE" id="PS50181"/>
    </source>
</evidence>
<dbReference type="PROSITE" id="PS50181">
    <property type="entry name" value="FBOX"/>
    <property type="match status" value="1"/>
</dbReference>
<dbReference type="NCBIfam" id="TIGR01640">
    <property type="entry name" value="F_box_assoc_1"/>
    <property type="match status" value="1"/>
</dbReference>
<dbReference type="SMART" id="SM00256">
    <property type="entry name" value="FBOX"/>
    <property type="match status" value="1"/>
</dbReference>
<dbReference type="InterPro" id="IPR001810">
    <property type="entry name" value="F-box_dom"/>
</dbReference>
<reference evidence="2" key="1">
    <citation type="submission" date="2023-04" db="EMBL/GenBank/DDBJ databases">
        <authorList>
            <person name="Vijverberg K."/>
            <person name="Xiong W."/>
            <person name="Schranz E."/>
        </authorList>
    </citation>
    <scope>NUCLEOTIDE SEQUENCE</scope>
</reference>
<dbReference type="AlphaFoldDB" id="A0AA35VBN2"/>
<dbReference type="Pfam" id="PF00646">
    <property type="entry name" value="F-box"/>
    <property type="match status" value="1"/>
</dbReference>
<protein>
    <recommendedName>
        <fullName evidence="1">F-box domain-containing protein</fullName>
    </recommendedName>
</protein>
<gene>
    <name evidence="2" type="ORF">LSALG_LOCUS9066</name>
</gene>
<dbReference type="InterPro" id="IPR015915">
    <property type="entry name" value="Kelch-typ_b-propeller"/>
</dbReference>
<organism evidence="2 3">
    <name type="scientific">Lactuca saligna</name>
    <name type="common">Willowleaf lettuce</name>
    <dbReference type="NCBI Taxonomy" id="75948"/>
    <lineage>
        <taxon>Eukaryota</taxon>
        <taxon>Viridiplantae</taxon>
        <taxon>Streptophyta</taxon>
        <taxon>Embryophyta</taxon>
        <taxon>Tracheophyta</taxon>
        <taxon>Spermatophyta</taxon>
        <taxon>Magnoliopsida</taxon>
        <taxon>eudicotyledons</taxon>
        <taxon>Gunneridae</taxon>
        <taxon>Pentapetalae</taxon>
        <taxon>asterids</taxon>
        <taxon>campanulids</taxon>
        <taxon>Asterales</taxon>
        <taxon>Asteraceae</taxon>
        <taxon>Cichorioideae</taxon>
        <taxon>Cichorieae</taxon>
        <taxon>Lactucinae</taxon>
        <taxon>Lactuca</taxon>
    </lineage>
</organism>
<dbReference type="SUPFAM" id="SSF117281">
    <property type="entry name" value="Kelch motif"/>
    <property type="match status" value="1"/>
</dbReference>
<accession>A0AA35VBN2</accession>
<sequence length="337" mass="38849">MAQLPDEMIEQILIRSEVSDLIRYRSVSKSWKDVISDPDFIKAHLENSYRRDREYDKMGNRRIAMSATPQCNWEHLSDADNLYFVRRTRHLLGSSNGLICVSPSRTEFSVINPETREVNKLKKPEILDQAGPLIYGFGYDSSNVDYKVVLGFRKGSNLTCFLKFSLESNIWEVIGEVNYSFITRVGVLYNGALHWVVSHGIANNKKHVILSFDLSDDKFEEIPQTCQRATFLGTMCVLHGQMFPLKVRGMNKYNVKQSWELVGPNRTINAEVVQQLIDLKYYIPSLVSPHVLKKQDKRQQEISITESRKVGSNYVFFFGFHLSCPIALIMPDYYNLI</sequence>
<evidence type="ECO:0000313" key="3">
    <source>
        <dbReference type="Proteomes" id="UP001177003"/>
    </source>
</evidence>
<dbReference type="EMBL" id="OX465077">
    <property type="protein sequence ID" value="CAI9268655.1"/>
    <property type="molecule type" value="Genomic_DNA"/>
</dbReference>
<dbReference type="Pfam" id="PF08268">
    <property type="entry name" value="FBA_3"/>
    <property type="match status" value="1"/>
</dbReference>
<dbReference type="SUPFAM" id="SSF81383">
    <property type="entry name" value="F-box domain"/>
    <property type="match status" value="1"/>
</dbReference>
<dbReference type="InterPro" id="IPR017451">
    <property type="entry name" value="F-box-assoc_interact_dom"/>
</dbReference>
<dbReference type="Gene3D" id="1.20.1280.50">
    <property type="match status" value="1"/>
</dbReference>
<keyword evidence="3" id="KW-1185">Reference proteome</keyword>
<dbReference type="InterPro" id="IPR036047">
    <property type="entry name" value="F-box-like_dom_sf"/>
</dbReference>
<dbReference type="Proteomes" id="UP001177003">
    <property type="component" value="Chromosome 1"/>
</dbReference>
<dbReference type="PANTHER" id="PTHR31672">
    <property type="entry name" value="BNACNNG10540D PROTEIN"/>
    <property type="match status" value="1"/>
</dbReference>
<proteinExistence type="predicted"/>
<dbReference type="InterPro" id="IPR050796">
    <property type="entry name" value="SCF_F-box_component"/>
</dbReference>
<feature type="domain" description="F-box" evidence="1">
    <location>
        <begin position="1"/>
        <end position="52"/>
    </location>
</feature>
<evidence type="ECO:0000313" key="2">
    <source>
        <dbReference type="EMBL" id="CAI9268655.1"/>
    </source>
</evidence>
<name>A0AA35VBN2_LACSI</name>
<dbReference type="PANTHER" id="PTHR31672:SF13">
    <property type="entry name" value="F-BOX PROTEIN CPR30-LIKE"/>
    <property type="match status" value="1"/>
</dbReference>
<dbReference type="InterPro" id="IPR013187">
    <property type="entry name" value="F-box-assoc_dom_typ3"/>
</dbReference>